<dbReference type="GO" id="GO:0009909">
    <property type="term" value="P:regulation of flower development"/>
    <property type="evidence" value="ECO:0007669"/>
    <property type="project" value="InterPro"/>
</dbReference>
<dbReference type="SMART" id="SM00336">
    <property type="entry name" value="BBOX"/>
    <property type="match status" value="2"/>
</dbReference>
<dbReference type="GO" id="GO:0008270">
    <property type="term" value="F:zinc ion binding"/>
    <property type="evidence" value="ECO:0007669"/>
    <property type="project" value="UniProtKB-KW"/>
</dbReference>
<evidence type="ECO:0000256" key="4">
    <source>
        <dbReference type="ARBA" id="ARBA00022771"/>
    </source>
</evidence>
<evidence type="ECO:0000256" key="2">
    <source>
        <dbReference type="ARBA" id="ARBA00010024"/>
    </source>
</evidence>
<dbReference type="PROSITE" id="PS51017">
    <property type="entry name" value="CCT"/>
    <property type="match status" value="1"/>
</dbReference>
<keyword evidence="6 8" id="KW-0539">Nucleus</keyword>
<comment type="similarity">
    <text evidence="2">Belongs to the CONSTANS family.</text>
</comment>
<sequence length="382" mass="42534">MLKQESNINASGANSWARLCDTCRSAPCTVYCRADSAYLCAGCDAHVHAANRVASRHKRVRVCEACERAPAAFLCKADAASLCTACDADIHSANPLARRHQRVPVIPISGSTYESQGRFFPQGSDGTVNKEEEDEAASWLLFDTPAKNNQNQEYTNEFLFNGEGGVDEYLDLVDYNSCQDTQFSDDHKCNNLQFNDDYKYTNDVTNYSKDMRKYGRGDADSVVPVGGGEAKKEHQIYDLNFQHQKFQLGCDYEASNGGYSYPASRGHSVSMSSLDVGVVPESSISSSRSSKGTTDLFSGTSIQMPTQLTPLDREARVLSYREKKKTRKFEKTIRYASRKAYAETRPRIKGRFSKRTNVDVEVDQMFSTTLMTEGGYCIVPSF</sequence>
<accession>G3F822</accession>
<dbReference type="PANTHER" id="PTHR31319">
    <property type="entry name" value="ZINC FINGER PROTEIN CONSTANS-LIKE 4"/>
    <property type="match status" value="1"/>
</dbReference>
<dbReference type="InterPro" id="IPR010402">
    <property type="entry name" value="CCT_domain"/>
</dbReference>
<dbReference type="AlphaFoldDB" id="G3F822"/>
<evidence type="ECO:0000256" key="3">
    <source>
        <dbReference type="ARBA" id="ARBA00022723"/>
    </source>
</evidence>
<feature type="domain" description="B box-type" evidence="9">
    <location>
        <begin position="58"/>
        <end position="105"/>
    </location>
</feature>
<dbReference type="CDD" id="cd19821">
    <property type="entry name" value="Bbox1_BBX-like"/>
    <property type="match status" value="2"/>
</dbReference>
<dbReference type="Pfam" id="PF00643">
    <property type="entry name" value="zf-B_box"/>
    <property type="match status" value="1"/>
</dbReference>
<evidence type="ECO:0000259" key="9">
    <source>
        <dbReference type="PROSITE" id="PS50119"/>
    </source>
</evidence>
<comment type="subcellular location">
    <subcellularLocation>
        <location evidence="1 8">Nucleus</location>
    </subcellularLocation>
</comment>
<dbReference type="EMBL" id="JF488070">
    <property type="protein sequence ID" value="AEN71141.1"/>
    <property type="molecule type" value="mRNA"/>
</dbReference>
<name>G3F822_CHRMO</name>
<evidence type="ECO:0000256" key="8">
    <source>
        <dbReference type="PROSITE-ProRule" id="PRU00357"/>
    </source>
</evidence>
<organism evidence="11">
    <name type="scientific">Chrysanthemum morifolium</name>
    <name type="common">Florist's daisy</name>
    <name type="synonym">Dendranthema grandiflorum</name>
    <dbReference type="NCBI Taxonomy" id="41568"/>
    <lineage>
        <taxon>Eukaryota</taxon>
        <taxon>Viridiplantae</taxon>
        <taxon>Streptophyta</taxon>
        <taxon>Embryophyta</taxon>
        <taxon>Tracheophyta</taxon>
        <taxon>Spermatophyta</taxon>
        <taxon>Magnoliopsida</taxon>
        <taxon>eudicotyledons</taxon>
        <taxon>Gunneridae</taxon>
        <taxon>Pentapetalae</taxon>
        <taxon>asterids</taxon>
        <taxon>campanulids</taxon>
        <taxon>Asterales</taxon>
        <taxon>Asteraceae</taxon>
        <taxon>Asteroideae</taxon>
        <taxon>Anthemideae</taxon>
        <taxon>Artemisiinae</taxon>
        <taxon>Chrysanthemum</taxon>
    </lineage>
</organism>
<evidence type="ECO:0000313" key="11">
    <source>
        <dbReference type="EMBL" id="AEN71141.1"/>
    </source>
</evidence>
<feature type="domain" description="B box-type" evidence="9">
    <location>
        <begin position="15"/>
        <end position="62"/>
    </location>
</feature>
<dbReference type="PANTHER" id="PTHR31319:SF39">
    <property type="entry name" value="ZINC FINGER PROTEIN CONSTANS-LIKE 1"/>
    <property type="match status" value="1"/>
</dbReference>
<reference evidence="11" key="1">
    <citation type="submission" date="2011-03" db="EMBL/GenBank/DDBJ databases">
        <title>Cloning and Expression of CmCO and CmFT of Controlling Flowering Time Genes in Chrysanthemum.</title>
        <authorList>
            <person name="Tian S.B."/>
            <person name="Lin G.Y."/>
            <person name="Zheng C.S."/>
            <person name="Sun X."/>
            <person name="Ren H.Y."/>
            <person name="Wen L.Z."/>
        </authorList>
    </citation>
    <scope>NUCLEOTIDE SEQUENCE</scope>
</reference>
<protein>
    <submittedName>
        <fullName evidence="11">Constans-like protein</fullName>
    </submittedName>
</protein>
<keyword evidence="4 7" id="KW-0863">Zinc-finger</keyword>
<dbReference type="GO" id="GO:2000028">
    <property type="term" value="P:regulation of photoperiodism, flowering"/>
    <property type="evidence" value="ECO:0007669"/>
    <property type="project" value="TreeGrafter"/>
</dbReference>
<dbReference type="GO" id="GO:0003700">
    <property type="term" value="F:DNA-binding transcription factor activity"/>
    <property type="evidence" value="ECO:0007669"/>
    <property type="project" value="TreeGrafter"/>
</dbReference>
<feature type="domain" description="CCT" evidence="10">
    <location>
        <begin position="313"/>
        <end position="355"/>
    </location>
</feature>
<keyword evidence="3" id="KW-0479">Metal-binding</keyword>
<dbReference type="GO" id="GO:0005634">
    <property type="term" value="C:nucleus"/>
    <property type="evidence" value="ECO:0007669"/>
    <property type="project" value="UniProtKB-SubCell"/>
</dbReference>
<evidence type="ECO:0000256" key="5">
    <source>
        <dbReference type="ARBA" id="ARBA00022833"/>
    </source>
</evidence>
<evidence type="ECO:0000256" key="7">
    <source>
        <dbReference type="PROSITE-ProRule" id="PRU00024"/>
    </source>
</evidence>
<dbReference type="Pfam" id="PF06203">
    <property type="entry name" value="CCT"/>
    <property type="match status" value="1"/>
</dbReference>
<dbReference type="InterPro" id="IPR000315">
    <property type="entry name" value="Znf_B-box"/>
</dbReference>
<dbReference type="PROSITE" id="PS50119">
    <property type="entry name" value="ZF_BBOX"/>
    <property type="match status" value="2"/>
</dbReference>
<dbReference type="InterPro" id="IPR049808">
    <property type="entry name" value="CONSTANS-like_Bbox1"/>
</dbReference>
<dbReference type="InterPro" id="IPR045281">
    <property type="entry name" value="CONSTANS-like"/>
</dbReference>
<gene>
    <name evidence="11" type="primary">CO</name>
</gene>
<evidence type="ECO:0000256" key="6">
    <source>
        <dbReference type="ARBA" id="ARBA00023242"/>
    </source>
</evidence>
<proteinExistence type="evidence at transcript level"/>
<keyword evidence="5" id="KW-0862">Zinc</keyword>
<evidence type="ECO:0000259" key="10">
    <source>
        <dbReference type="PROSITE" id="PS51017"/>
    </source>
</evidence>
<evidence type="ECO:0000256" key="1">
    <source>
        <dbReference type="ARBA" id="ARBA00004123"/>
    </source>
</evidence>